<dbReference type="GO" id="GO:0030288">
    <property type="term" value="C:outer membrane-bounded periplasmic space"/>
    <property type="evidence" value="ECO:0007669"/>
    <property type="project" value="TreeGrafter"/>
</dbReference>
<dbReference type="GO" id="GO:0009253">
    <property type="term" value="P:peptidoglycan catabolic process"/>
    <property type="evidence" value="ECO:0007669"/>
    <property type="project" value="InterPro"/>
</dbReference>
<dbReference type="PANTHER" id="PTHR30404:SF0">
    <property type="entry name" value="N-ACETYLMURAMOYL-L-ALANINE AMIDASE AMIC"/>
    <property type="match status" value="1"/>
</dbReference>
<evidence type="ECO:0000256" key="1">
    <source>
        <dbReference type="ARBA" id="ARBA00001561"/>
    </source>
</evidence>
<comment type="catalytic activity">
    <reaction evidence="1">
        <text>Hydrolyzes the link between N-acetylmuramoyl residues and L-amino acid residues in certain cell-wall glycopeptides.</text>
        <dbReference type="EC" id="3.5.1.28"/>
    </reaction>
</comment>
<name>A0A1S7DV36_RIEAN</name>
<dbReference type="InterPro" id="IPR050695">
    <property type="entry name" value="N-acetylmuramoyl_amidase_3"/>
</dbReference>
<accession>A0A1S7DV36</accession>
<keyword evidence="3" id="KW-0378">Hydrolase</keyword>
<evidence type="ECO:0000259" key="4">
    <source>
        <dbReference type="SMART" id="SM00646"/>
    </source>
</evidence>
<proteinExistence type="predicted"/>
<dbReference type="EMBL" id="CP011859">
    <property type="protein sequence ID" value="AQY22993.1"/>
    <property type="molecule type" value="Genomic_DNA"/>
</dbReference>
<feature type="domain" description="MurNAc-LAA" evidence="4">
    <location>
        <begin position="61"/>
        <end position="175"/>
    </location>
</feature>
<dbReference type="CDD" id="cd02696">
    <property type="entry name" value="MurNAc-LAA"/>
    <property type="match status" value="1"/>
</dbReference>
<dbReference type="RefSeq" id="WP_079208178.1">
    <property type="nucleotide sequence ID" value="NZ_CP011859.1"/>
</dbReference>
<dbReference type="SMART" id="SM00646">
    <property type="entry name" value="Ami_3"/>
    <property type="match status" value="1"/>
</dbReference>
<sequence length="181" mass="20262">MSILVTFPSAGHYTNDPGAIYNGRKENFETMDFRNRLTYHLDRLGVKYITDKDHETNRQYQNRIKPGKGSVLLDIHFNAGPITATGTECFIARNASAQSREMAGEICQIASKLMGIPNRGVKLETQTRHGRLGILNLGAGIAVLWEICFISNPNDMAKYDAVKEQLAIEIAKICKKYDDLI</sequence>
<protein>
    <recommendedName>
        <fullName evidence="2">N-acetylmuramoyl-L-alanine amidase</fullName>
        <ecNumber evidence="2">3.5.1.28</ecNumber>
    </recommendedName>
</protein>
<organism evidence="5 6">
    <name type="scientific">Riemerella anatipestifer</name>
    <name type="common">Moraxella anatipestifer</name>
    <dbReference type="NCBI Taxonomy" id="34085"/>
    <lineage>
        <taxon>Bacteria</taxon>
        <taxon>Pseudomonadati</taxon>
        <taxon>Bacteroidota</taxon>
        <taxon>Flavobacteriia</taxon>
        <taxon>Flavobacteriales</taxon>
        <taxon>Weeksellaceae</taxon>
        <taxon>Riemerella</taxon>
    </lineage>
</organism>
<dbReference type="AlphaFoldDB" id="A0A1S7DV36"/>
<dbReference type="Gene3D" id="3.40.630.40">
    <property type="entry name" value="Zn-dependent exopeptidases"/>
    <property type="match status" value="1"/>
</dbReference>
<evidence type="ECO:0000256" key="2">
    <source>
        <dbReference type="ARBA" id="ARBA00011901"/>
    </source>
</evidence>
<dbReference type="Pfam" id="PF01520">
    <property type="entry name" value="Amidase_3"/>
    <property type="match status" value="1"/>
</dbReference>
<evidence type="ECO:0000313" key="5">
    <source>
        <dbReference type="EMBL" id="AQY22993.1"/>
    </source>
</evidence>
<dbReference type="SUPFAM" id="SSF53187">
    <property type="entry name" value="Zn-dependent exopeptidases"/>
    <property type="match status" value="1"/>
</dbReference>
<gene>
    <name evidence="5" type="primary">lytC</name>
    <name evidence="5" type="ORF">AB406_2053</name>
</gene>
<evidence type="ECO:0000313" key="6">
    <source>
        <dbReference type="Proteomes" id="UP000189883"/>
    </source>
</evidence>
<dbReference type="Proteomes" id="UP000189883">
    <property type="component" value="Chromosome"/>
</dbReference>
<dbReference type="EC" id="3.5.1.28" evidence="2"/>
<evidence type="ECO:0000256" key="3">
    <source>
        <dbReference type="ARBA" id="ARBA00022801"/>
    </source>
</evidence>
<reference evidence="5 6" key="1">
    <citation type="submission" date="2015-06" db="EMBL/GenBank/DDBJ databases">
        <title>R. anatipestifer strain HXb2 is the most virulent strain so far, and the genome sequence would help us uncover the pathogenesis.</title>
        <authorList>
            <person name="Hu Q."/>
            <person name="Qi J."/>
            <person name="Bo H."/>
            <person name="Liu G."/>
            <person name="Tao M."/>
            <person name="Ding Y."/>
            <person name="Xue Y."/>
        </authorList>
    </citation>
    <scope>NUCLEOTIDE SEQUENCE [LARGE SCALE GENOMIC DNA]</scope>
    <source>
        <strain evidence="5 6">HXb2</strain>
    </source>
</reference>
<dbReference type="GO" id="GO:0008745">
    <property type="term" value="F:N-acetylmuramoyl-L-alanine amidase activity"/>
    <property type="evidence" value="ECO:0007669"/>
    <property type="project" value="UniProtKB-EC"/>
</dbReference>
<dbReference type="PANTHER" id="PTHR30404">
    <property type="entry name" value="N-ACETYLMURAMOYL-L-ALANINE AMIDASE"/>
    <property type="match status" value="1"/>
</dbReference>
<dbReference type="InterPro" id="IPR002508">
    <property type="entry name" value="MurNAc-LAA_cat"/>
</dbReference>